<feature type="transmembrane region" description="Helical" evidence="1">
    <location>
        <begin position="160"/>
        <end position="179"/>
    </location>
</feature>
<evidence type="ECO:0000313" key="2">
    <source>
        <dbReference type="EMBL" id="GBD07783.1"/>
    </source>
</evidence>
<organism evidence="2 3">
    <name type="scientific">Candidatus Thermoflexus japonica</name>
    <dbReference type="NCBI Taxonomy" id="2035417"/>
    <lineage>
        <taxon>Bacteria</taxon>
        <taxon>Bacillati</taxon>
        <taxon>Chloroflexota</taxon>
        <taxon>Thermoflexia</taxon>
        <taxon>Thermoflexales</taxon>
        <taxon>Thermoflexaceae</taxon>
        <taxon>Thermoflexus</taxon>
    </lineage>
</organism>
<evidence type="ECO:0000313" key="3">
    <source>
        <dbReference type="Proteomes" id="UP000236642"/>
    </source>
</evidence>
<accession>A0A2H5Y2W3</accession>
<proteinExistence type="predicted"/>
<keyword evidence="1" id="KW-0812">Transmembrane</keyword>
<dbReference type="InterPro" id="IPR007404">
    <property type="entry name" value="YdjM-like"/>
</dbReference>
<evidence type="ECO:0008006" key="4">
    <source>
        <dbReference type="Google" id="ProtNLM"/>
    </source>
</evidence>
<comment type="caution">
    <text evidence="2">The sequence shown here is derived from an EMBL/GenBank/DDBJ whole genome shotgun (WGS) entry which is preliminary data.</text>
</comment>
<feature type="transmembrane region" description="Helical" evidence="1">
    <location>
        <begin position="92"/>
        <end position="109"/>
    </location>
</feature>
<feature type="transmembrane region" description="Helical" evidence="1">
    <location>
        <begin position="69"/>
        <end position="86"/>
    </location>
</feature>
<protein>
    <recommendedName>
        <fullName evidence="4">Membrane-bound metal-dependent hydrolase</fullName>
    </recommendedName>
</protein>
<dbReference type="EMBL" id="BEHY01000001">
    <property type="protein sequence ID" value="GBD07783.1"/>
    <property type="molecule type" value="Genomic_DNA"/>
</dbReference>
<evidence type="ECO:0000256" key="1">
    <source>
        <dbReference type="SAM" id="Phobius"/>
    </source>
</evidence>
<dbReference type="AlphaFoldDB" id="A0A2H5Y2W3"/>
<keyword evidence="1" id="KW-0472">Membrane</keyword>
<feature type="transmembrane region" description="Helical" evidence="1">
    <location>
        <begin position="7"/>
        <end position="28"/>
    </location>
</feature>
<dbReference type="Proteomes" id="UP000236642">
    <property type="component" value="Unassembled WGS sequence"/>
</dbReference>
<reference evidence="3" key="1">
    <citation type="submission" date="2017-09" db="EMBL/GenBank/DDBJ databases">
        <title>Metaegenomics of thermophilic ammonia-oxidizing enrichment culture.</title>
        <authorList>
            <person name="Kato S."/>
            <person name="Suzuki K."/>
        </authorList>
    </citation>
    <scope>NUCLEOTIDE SEQUENCE [LARGE SCALE GENOMIC DNA]</scope>
</reference>
<keyword evidence="1" id="KW-1133">Transmembrane helix</keyword>
<sequence length="181" mass="18894">MRLRTHIVTGGVIGFWIGGPLGGMLGAFSGAVPDVDLDVGSVARGARGLGALAIAGGALGGYLLRSPWVVGIGLGGGFLLWMLIRLPHRGPTHSLTMAGLWGLLGALFLKEPGLAGAWTAGYLSHLLLDALTPQGIPWLWPLSTGRLRLARWRTGSLWDHGILLLSGIAGLGLLSWRLLNG</sequence>
<dbReference type="Pfam" id="PF04307">
    <property type="entry name" value="YdjM"/>
    <property type="match status" value="1"/>
</dbReference>
<name>A0A2H5Y2W3_9CHLR</name>
<gene>
    <name evidence="2" type="ORF">HRbin22_00009</name>
</gene>